<keyword evidence="14" id="KW-1133">Transmembrane helix</keyword>
<keyword evidence="14" id="KW-0812">Transmembrane</keyword>
<gene>
    <name evidence="15" type="ORF">NQ317_019389</name>
</gene>
<keyword evidence="14" id="KW-0472">Membrane</keyword>
<evidence type="ECO:0000313" key="15">
    <source>
        <dbReference type="EMBL" id="KAJ8976124.1"/>
    </source>
</evidence>
<organism evidence="15 16">
    <name type="scientific">Molorchus minor</name>
    <dbReference type="NCBI Taxonomy" id="1323400"/>
    <lineage>
        <taxon>Eukaryota</taxon>
        <taxon>Metazoa</taxon>
        <taxon>Ecdysozoa</taxon>
        <taxon>Arthropoda</taxon>
        <taxon>Hexapoda</taxon>
        <taxon>Insecta</taxon>
        <taxon>Pterygota</taxon>
        <taxon>Neoptera</taxon>
        <taxon>Endopterygota</taxon>
        <taxon>Coleoptera</taxon>
        <taxon>Polyphaga</taxon>
        <taxon>Cucujiformia</taxon>
        <taxon>Chrysomeloidea</taxon>
        <taxon>Cerambycidae</taxon>
        <taxon>Lamiinae</taxon>
        <taxon>Monochamini</taxon>
        <taxon>Molorchus</taxon>
    </lineage>
</organism>
<name>A0ABQ9JDZ4_9CUCU</name>
<evidence type="ECO:0000256" key="12">
    <source>
        <dbReference type="ARBA" id="ARBA00035485"/>
    </source>
</evidence>
<evidence type="ECO:0000313" key="16">
    <source>
        <dbReference type="Proteomes" id="UP001162164"/>
    </source>
</evidence>
<evidence type="ECO:0000256" key="13">
    <source>
        <dbReference type="ARBA" id="ARBA00060144"/>
    </source>
</evidence>
<evidence type="ECO:0000256" key="3">
    <source>
        <dbReference type="ARBA" id="ARBA00005421"/>
    </source>
</evidence>
<evidence type="ECO:0000256" key="11">
    <source>
        <dbReference type="ARBA" id="ARBA00035184"/>
    </source>
</evidence>
<protein>
    <recommendedName>
        <fullName evidence="11">Large ribosomal subunit protein mL64</fullName>
    </recommendedName>
    <alternativeName>
        <fullName evidence="10">39S ribosomal protein L59, mitochondrial</fullName>
    </alternativeName>
    <alternativeName>
        <fullName evidence="12">Growth arrest and DNA damage-inducible proteins-interacting protein 1</fullName>
    </alternativeName>
</protein>
<evidence type="ECO:0000256" key="14">
    <source>
        <dbReference type="SAM" id="Phobius"/>
    </source>
</evidence>
<evidence type="ECO:0000256" key="1">
    <source>
        <dbReference type="ARBA" id="ARBA00004123"/>
    </source>
</evidence>
<dbReference type="EMBL" id="JAPWTJ010000723">
    <property type="protein sequence ID" value="KAJ8976124.1"/>
    <property type="molecule type" value="Genomic_DNA"/>
</dbReference>
<dbReference type="Proteomes" id="UP001162164">
    <property type="component" value="Unassembled WGS sequence"/>
</dbReference>
<keyword evidence="5" id="KW-0175">Coiled coil</keyword>
<dbReference type="InterPro" id="IPR018472">
    <property type="entry name" value="Ribosomal_mL64"/>
</dbReference>
<keyword evidence="8" id="KW-0687">Ribonucleoprotein</keyword>
<keyword evidence="4" id="KW-0689">Ribosomal protein</keyword>
<evidence type="ECO:0000256" key="10">
    <source>
        <dbReference type="ARBA" id="ARBA00030700"/>
    </source>
</evidence>
<dbReference type="InterPro" id="IPR043035">
    <property type="entry name" value="Ribosomal_mL64_sf"/>
</dbReference>
<evidence type="ECO:0000256" key="9">
    <source>
        <dbReference type="ARBA" id="ARBA00023306"/>
    </source>
</evidence>
<accession>A0ABQ9JDZ4</accession>
<sequence>MSKINISAHTPSSSRSYVYVLWTGLLCLAIIKLYHDSERVYKKSLFLLIPVYFFVRRSSQLDVEKLEKDSTEVQVVDEDAKFKEEEIQQKRNKSRLHDKHRDFLHEINPYPEPMSWHHGTIKYVRRAYGRYGQSSGVDPSICWPVKEELNDALAYEQIKYSYTIPEIVAQAKQKEKGKRRKHKDWQNDIIKKNGKLRDVETGFL</sequence>
<keyword evidence="7" id="KW-0539">Nucleus</keyword>
<proteinExistence type="inferred from homology"/>
<evidence type="ECO:0000256" key="4">
    <source>
        <dbReference type="ARBA" id="ARBA00022980"/>
    </source>
</evidence>
<comment type="caution">
    <text evidence="15">The sequence shown here is derived from an EMBL/GenBank/DDBJ whole genome shotgun (WGS) entry which is preliminary data.</text>
</comment>
<evidence type="ECO:0000256" key="8">
    <source>
        <dbReference type="ARBA" id="ARBA00023274"/>
    </source>
</evidence>
<feature type="transmembrane region" description="Helical" evidence="14">
    <location>
        <begin position="16"/>
        <end position="34"/>
    </location>
</feature>
<comment type="function">
    <text evidence="13">Acts as a negative regulator of G1 to S cell cycle phase progression by inhibiting cyclin-dependent kinases. Inhibitory effects are additive with GADD45 proteins but also occur in the absence of GADD45 proteins. Acts as a repressor of the orphan nuclear receptor NR4A1 by inhibiting AB domain-mediated transcriptional activity. May be involved in the hormone-mediated regulation of NR4A1 transcriptional activity. May play a role in mitochondrial protein synthesis.</text>
</comment>
<keyword evidence="16" id="KW-1185">Reference proteome</keyword>
<dbReference type="PANTHER" id="PTHR31761:SF1">
    <property type="entry name" value="LARGE RIBOSOMAL SUBUNIT PROTEIN ML64"/>
    <property type="match status" value="1"/>
</dbReference>
<comment type="similarity">
    <text evidence="3">Belongs to the mitochondrion-specific ribosomal protein mL64 family.</text>
</comment>
<evidence type="ECO:0000256" key="6">
    <source>
        <dbReference type="ARBA" id="ARBA00023128"/>
    </source>
</evidence>
<dbReference type="Gene3D" id="6.10.280.120">
    <property type="entry name" value="Growth arrest and DNA-damage-inducible proteins-interacting protein 1"/>
    <property type="match status" value="1"/>
</dbReference>
<evidence type="ECO:0000256" key="5">
    <source>
        <dbReference type="ARBA" id="ARBA00023054"/>
    </source>
</evidence>
<evidence type="ECO:0000256" key="2">
    <source>
        <dbReference type="ARBA" id="ARBA00004173"/>
    </source>
</evidence>
<dbReference type="PANTHER" id="PTHR31761">
    <property type="entry name" value="GROWTH ARREST AND DNA DAMAGE-INDUCIBLE PROTEINS-INTERACTING PROTEIN 1 GADD45GIP1"/>
    <property type="match status" value="1"/>
</dbReference>
<comment type="subcellular location">
    <subcellularLocation>
        <location evidence="2">Mitochondrion</location>
    </subcellularLocation>
    <subcellularLocation>
        <location evidence="1">Nucleus</location>
    </subcellularLocation>
</comment>
<dbReference type="Pfam" id="PF10147">
    <property type="entry name" value="CR6_interact"/>
    <property type="match status" value="1"/>
</dbReference>
<reference evidence="15" key="1">
    <citation type="journal article" date="2023" name="Insect Mol. Biol.">
        <title>Genome sequencing provides insights into the evolution of gene families encoding plant cell wall-degrading enzymes in longhorned beetles.</title>
        <authorList>
            <person name="Shin N.R."/>
            <person name="Okamura Y."/>
            <person name="Kirsch R."/>
            <person name="Pauchet Y."/>
        </authorList>
    </citation>
    <scope>NUCLEOTIDE SEQUENCE</scope>
    <source>
        <strain evidence="15">MMC_N1</strain>
    </source>
</reference>
<keyword evidence="6" id="KW-0496">Mitochondrion</keyword>
<evidence type="ECO:0000256" key="7">
    <source>
        <dbReference type="ARBA" id="ARBA00023242"/>
    </source>
</evidence>
<keyword evidence="9" id="KW-0131">Cell cycle</keyword>